<accession>A0A4Q2U9U7</accession>
<dbReference type="InterPro" id="IPR021955">
    <property type="entry name" value="DUF3572"/>
</dbReference>
<reference evidence="1 2" key="1">
    <citation type="submission" date="2018-12" db="EMBL/GenBank/DDBJ databases">
        <authorList>
            <person name="Grouzdev D.S."/>
            <person name="Krutkina M.S."/>
        </authorList>
    </citation>
    <scope>NUCLEOTIDE SEQUENCE [LARGE SCALE GENOMIC DNA]</scope>
    <source>
        <strain evidence="1 2">RmlP026</strain>
    </source>
</reference>
<sequence>MKNGPTGPSRRTTPAVDPDFIAIQALTFIASNPDHAERFLALSGIGFGDLRQAAADSGFLLGVMDYVVGNEPLLLLVAADAGVAPEAVVGAHDRMSRR</sequence>
<dbReference type="EMBL" id="QYBB01000011">
    <property type="protein sequence ID" value="RYC31867.1"/>
    <property type="molecule type" value="Genomic_DNA"/>
</dbReference>
<dbReference type="Pfam" id="PF12096">
    <property type="entry name" value="DUF3572"/>
    <property type="match status" value="1"/>
</dbReference>
<name>A0A4Q2U9U7_9HYPH</name>
<dbReference type="Proteomes" id="UP000290759">
    <property type="component" value="Unassembled WGS sequence"/>
</dbReference>
<proteinExistence type="predicted"/>
<evidence type="ECO:0000313" key="1">
    <source>
        <dbReference type="EMBL" id="RYC31867.1"/>
    </source>
</evidence>
<dbReference type="AlphaFoldDB" id="A0A4Q2U9U7"/>
<organism evidence="1 2">
    <name type="scientific">Lichenibacterium minor</name>
    <dbReference type="NCBI Taxonomy" id="2316528"/>
    <lineage>
        <taxon>Bacteria</taxon>
        <taxon>Pseudomonadati</taxon>
        <taxon>Pseudomonadota</taxon>
        <taxon>Alphaproteobacteria</taxon>
        <taxon>Hyphomicrobiales</taxon>
        <taxon>Lichenihabitantaceae</taxon>
        <taxon>Lichenibacterium</taxon>
    </lineage>
</organism>
<dbReference type="OrthoDB" id="7356934at2"/>
<reference evidence="1 2" key="2">
    <citation type="submission" date="2019-02" db="EMBL/GenBank/DDBJ databases">
        <title>'Lichenibacterium ramalinii' gen. nov. sp. nov., 'Lichenibacterium minor' gen. nov. sp. nov.</title>
        <authorList>
            <person name="Pankratov T."/>
        </authorList>
    </citation>
    <scope>NUCLEOTIDE SEQUENCE [LARGE SCALE GENOMIC DNA]</scope>
    <source>
        <strain evidence="1 2">RmlP026</strain>
    </source>
</reference>
<gene>
    <name evidence="1" type="ORF">D3273_11730</name>
</gene>
<comment type="caution">
    <text evidence="1">The sequence shown here is derived from an EMBL/GenBank/DDBJ whole genome shotgun (WGS) entry which is preliminary data.</text>
</comment>
<protein>
    <submittedName>
        <fullName evidence="1">DUF3572 family protein</fullName>
    </submittedName>
</protein>
<evidence type="ECO:0000313" key="2">
    <source>
        <dbReference type="Proteomes" id="UP000290759"/>
    </source>
</evidence>
<keyword evidence="2" id="KW-1185">Reference proteome</keyword>